<comment type="caution">
    <text evidence="2">The sequence shown here is derived from an EMBL/GenBank/DDBJ whole genome shotgun (WGS) entry which is preliminary data.</text>
</comment>
<feature type="region of interest" description="Disordered" evidence="1">
    <location>
        <begin position="53"/>
        <end position="78"/>
    </location>
</feature>
<proteinExistence type="predicted"/>
<reference evidence="2" key="1">
    <citation type="submission" date="2020-11" db="EMBL/GenBank/DDBJ databases">
        <authorList>
            <consortium name="DOE Joint Genome Institute"/>
            <person name="Ahrendt S."/>
            <person name="Riley R."/>
            <person name="Andreopoulos W."/>
            <person name="Labutti K."/>
            <person name="Pangilinan J."/>
            <person name="Ruiz-Duenas F.J."/>
            <person name="Barrasa J.M."/>
            <person name="Sanchez-Garcia M."/>
            <person name="Camarero S."/>
            <person name="Miyauchi S."/>
            <person name="Serrano A."/>
            <person name="Linde D."/>
            <person name="Babiker R."/>
            <person name="Drula E."/>
            <person name="Ayuso-Fernandez I."/>
            <person name="Pacheco R."/>
            <person name="Padilla G."/>
            <person name="Ferreira P."/>
            <person name="Barriuso J."/>
            <person name="Kellner H."/>
            <person name="Castanera R."/>
            <person name="Alfaro M."/>
            <person name="Ramirez L."/>
            <person name="Pisabarro A.G."/>
            <person name="Kuo A."/>
            <person name="Tritt A."/>
            <person name="Lipzen A."/>
            <person name="He G."/>
            <person name="Yan M."/>
            <person name="Ng V."/>
            <person name="Cullen D."/>
            <person name="Martin F."/>
            <person name="Rosso M.-N."/>
            <person name="Henrissat B."/>
            <person name="Hibbett D."/>
            <person name="Martinez A.T."/>
            <person name="Grigoriev I.V."/>
        </authorList>
    </citation>
    <scope>NUCLEOTIDE SEQUENCE</scope>
    <source>
        <strain evidence="2">CIRM-BRFM 674</strain>
    </source>
</reference>
<protein>
    <submittedName>
        <fullName evidence="2">Uncharacterized protein</fullName>
    </submittedName>
</protein>
<evidence type="ECO:0000256" key="1">
    <source>
        <dbReference type="SAM" id="MobiDB-lite"/>
    </source>
</evidence>
<organism evidence="2 3">
    <name type="scientific">Pholiota conissans</name>
    <dbReference type="NCBI Taxonomy" id="109636"/>
    <lineage>
        <taxon>Eukaryota</taxon>
        <taxon>Fungi</taxon>
        <taxon>Dikarya</taxon>
        <taxon>Basidiomycota</taxon>
        <taxon>Agaricomycotina</taxon>
        <taxon>Agaricomycetes</taxon>
        <taxon>Agaricomycetidae</taxon>
        <taxon>Agaricales</taxon>
        <taxon>Agaricineae</taxon>
        <taxon>Strophariaceae</taxon>
        <taxon>Pholiota</taxon>
    </lineage>
</organism>
<dbReference type="AlphaFoldDB" id="A0A9P5YL53"/>
<evidence type="ECO:0000313" key="2">
    <source>
        <dbReference type="EMBL" id="KAF9470923.1"/>
    </source>
</evidence>
<feature type="compositionally biased region" description="Polar residues" evidence="1">
    <location>
        <begin position="529"/>
        <end position="545"/>
    </location>
</feature>
<name>A0A9P5YL53_9AGAR</name>
<feature type="compositionally biased region" description="Polar residues" evidence="1">
    <location>
        <begin position="411"/>
        <end position="441"/>
    </location>
</feature>
<evidence type="ECO:0000313" key="3">
    <source>
        <dbReference type="Proteomes" id="UP000807469"/>
    </source>
</evidence>
<feature type="compositionally biased region" description="Polar residues" evidence="1">
    <location>
        <begin position="356"/>
        <end position="378"/>
    </location>
</feature>
<dbReference type="Proteomes" id="UP000807469">
    <property type="component" value="Unassembled WGS sequence"/>
</dbReference>
<feature type="region of interest" description="Disordered" evidence="1">
    <location>
        <begin position="353"/>
        <end position="612"/>
    </location>
</feature>
<sequence length="777" mass="85573">MVNPGAFRGARKEFLMKEKPNYSAGVIGGYAGEALAAIQRRYFKRFPIDLPHDEEPSSESLAAVNDDAPDADVSGPDEQRMTVEQFKAAMDLVEERRCLLAYRKAQIKRWLAYQHMKDNDLNPKDSGAYNPYNALMVKLTGKEVSRPRLKTAANVWRKTKRDEIEAELKRRLGDDLKEKKERLVTERDKIAREMFKRLSEEEQRHWKGVAVDEHNDVLKEYQKELELANNPSTAPADRQRCIQGLVRFAQPILDIICDVTGWKATLMVGGPEPAQDGKLNIISIHSGTTTGDVKMTFGCAERERYKKYVVPIFGSFLQKCYTPEECRSRALNPSDGFQPMATLDLDEKHAFIHSYDTPSPTPSTESNDFLSTSPTSTLVDEPSHRPPSSKTAPLPSDDRAATPITGPTKAPLSSSEEPQNPVTSLSLGSTNPPTSAVSLSPNPGIPTVEDEVNPFPFDAQSDISPASPPRHPLSSALPTRPTALQKHPSDNPPPVPSPGPSPGPSPVPSPARSPERSTPLCAPFPRSSPVATSTVTNARRSTRSAAPTVESEVAAPTAPVTRNRNKRSNDAPDTPATQPANEGQERKRRKTIPKIPLPHPAPNSASTSAPAPIQAHNKAPEWFDNALSMLQSAALGPEWVELIEKWSAFEVNERYKEAGKIGSLHRPASVGDWIKRGRSSTWRPEISSASKYGKEYVKWWTSLQPAWRLSASGKIIPEATDGDWNSLRKPGTNGLLSVVCGLFHWGTSLQKNGEEVKQSQWIAAVKDCILVYDCLLQ</sequence>
<feature type="compositionally biased region" description="Low complexity" evidence="1">
    <location>
        <begin position="602"/>
        <end position="612"/>
    </location>
</feature>
<gene>
    <name evidence="2" type="ORF">BDN70DRAFT_939329</name>
</gene>
<accession>A0A9P5YL53</accession>
<feature type="compositionally biased region" description="Pro residues" evidence="1">
    <location>
        <begin position="490"/>
        <end position="511"/>
    </location>
</feature>
<dbReference type="OrthoDB" id="3033067at2759"/>
<keyword evidence="3" id="KW-1185">Reference proteome</keyword>
<dbReference type="EMBL" id="MU155807">
    <property type="protein sequence ID" value="KAF9470923.1"/>
    <property type="molecule type" value="Genomic_DNA"/>
</dbReference>